<feature type="domain" description="Sdz-33 F-box" evidence="1">
    <location>
        <begin position="213"/>
        <end position="271"/>
    </location>
</feature>
<dbReference type="InParanoid" id="G0P6B9"/>
<evidence type="ECO:0000259" key="1">
    <source>
        <dbReference type="Pfam" id="PF07735"/>
    </source>
</evidence>
<protein>
    <recommendedName>
        <fullName evidence="1">Sdz-33 F-box domain-containing protein</fullName>
    </recommendedName>
</protein>
<sequence>MSLSRPARFPMLRLPWLCIESVVRSWDIFDVIFFALISKRTRQIVKHLKIPLNEIKICLSEYKQIDLNSPFAWHFKKESEADSWYEEQYRDFSENYLVLQKDALPLYTKRMDRSLESYTDGKEGIYLQMAMELLKEVFKCTVEAVDINEDSIPESGDIGVKSTVNLLIDHSYGNAKGQKLSLMLENLEVTDTCTFWLNSTGQGFYVDPKRFKCKKLMFWPDSATWVTREILLQFEVPRLHFERCRFSEEDIAAFVTQWFHSDNRTFEHLYIELKDIQTFWEAFQDLNPIPFGGRARFVLSESFEYVDFFKGLKIVRSDGLVATIHSKSGSFLFYIWHVQPANT</sequence>
<dbReference type="Pfam" id="PF07735">
    <property type="entry name" value="FBA_2"/>
    <property type="match status" value="1"/>
</dbReference>
<dbReference type="Proteomes" id="UP000008068">
    <property type="component" value="Unassembled WGS sequence"/>
</dbReference>
<accession>G0P6B9</accession>
<reference evidence="3" key="1">
    <citation type="submission" date="2011-07" db="EMBL/GenBank/DDBJ databases">
        <authorList>
            <consortium name="Caenorhabditis brenneri Sequencing and Analysis Consortium"/>
            <person name="Wilson R.K."/>
        </authorList>
    </citation>
    <scope>NUCLEOTIDE SEQUENCE [LARGE SCALE GENOMIC DNA]</scope>
    <source>
        <strain evidence="3">PB2801</strain>
    </source>
</reference>
<evidence type="ECO:0000313" key="2">
    <source>
        <dbReference type="EMBL" id="EGT46380.1"/>
    </source>
</evidence>
<name>G0P6B9_CAEBE</name>
<keyword evidence="3" id="KW-1185">Reference proteome</keyword>
<organism evidence="3">
    <name type="scientific">Caenorhabditis brenneri</name>
    <name type="common">Nematode worm</name>
    <dbReference type="NCBI Taxonomy" id="135651"/>
    <lineage>
        <taxon>Eukaryota</taxon>
        <taxon>Metazoa</taxon>
        <taxon>Ecdysozoa</taxon>
        <taxon>Nematoda</taxon>
        <taxon>Chromadorea</taxon>
        <taxon>Rhabditida</taxon>
        <taxon>Rhabditina</taxon>
        <taxon>Rhabditomorpha</taxon>
        <taxon>Rhabditoidea</taxon>
        <taxon>Rhabditidae</taxon>
        <taxon>Peloderinae</taxon>
        <taxon>Caenorhabditis</taxon>
    </lineage>
</organism>
<dbReference type="InterPro" id="IPR012885">
    <property type="entry name" value="F-box_Sdz-33"/>
</dbReference>
<dbReference type="PANTHER" id="PTHR21503:SF8">
    <property type="entry name" value="F-BOX ASSOCIATED DOMAIN-CONTAINING PROTEIN-RELATED"/>
    <property type="match status" value="1"/>
</dbReference>
<dbReference type="EMBL" id="GL380096">
    <property type="protein sequence ID" value="EGT46380.1"/>
    <property type="molecule type" value="Genomic_DNA"/>
</dbReference>
<dbReference type="HOGENOM" id="CLU_052088_1_0_1"/>
<evidence type="ECO:0000313" key="3">
    <source>
        <dbReference type="Proteomes" id="UP000008068"/>
    </source>
</evidence>
<gene>
    <name evidence="2" type="ORF">CAEBREN_08689</name>
</gene>
<dbReference type="AlphaFoldDB" id="G0P6B9"/>
<dbReference type="PANTHER" id="PTHR21503">
    <property type="entry name" value="F-BOX-CONTAINING HYPOTHETICAL PROTEIN C.ELEGANS"/>
    <property type="match status" value="1"/>
</dbReference>
<proteinExistence type="predicted"/>